<sequence length="236" mass="24394">MSGEGKPVGLSADERVRRYLAEVDAALAARGVADRSEIVADLHEHVEAARAEGEDVTTLLAGLGDPQVIAAEAARDQPVGPAPYATAPVQPQRQPQGQPLRQPQRRAWPALVALGLVVLGSFLLGVVTQPVVPIAVIVLGWTGIWASPLWRTGEQFLGTIFVPAPGIVCAVALGVFAGGSETCETTSDGIDTQTVCTTADGGGSLLALLIGVPFIVLGLAYLVLLARLAVVRSRGA</sequence>
<keyword evidence="2" id="KW-0472">Membrane</keyword>
<feature type="transmembrane region" description="Helical" evidence="2">
    <location>
        <begin position="107"/>
        <end position="125"/>
    </location>
</feature>
<accession>A0A6P0HPM2</accession>
<dbReference type="RefSeq" id="WP_163774054.1">
    <property type="nucleotide sequence ID" value="NZ_JAAGXA010000017.1"/>
</dbReference>
<feature type="region of interest" description="Disordered" evidence="1">
    <location>
        <begin position="80"/>
        <end position="102"/>
    </location>
</feature>
<feature type="transmembrane region" description="Helical" evidence="2">
    <location>
        <begin position="205"/>
        <end position="230"/>
    </location>
</feature>
<reference evidence="3 4" key="1">
    <citation type="journal article" date="2014" name="Int. J. Syst. Evol. Microbiol.">
        <title>Nocardioides zeae sp. nov., isolated from the stem of Zea mays.</title>
        <authorList>
            <person name="Glaeser S.P."/>
            <person name="McInroy J.A."/>
            <person name="Busse H.J."/>
            <person name="Kampfer P."/>
        </authorList>
    </citation>
    <scope>NUCLEOTIDE SEQUENCE [LARGE SCALE GENOMIC DNA]</scope>
    <source>
        <strain evidence="3 4">JCM 30728</strain>
    </source>
</reference>
<keyword evidence="2" id="KW-1133">Transmembrane helix</keyword>
<evidence type="ECO:0000256" key="1">
    <source>
        <dbReference type="SAM" id="MobiDB-lite"/>
    </source>
</evidence>
<evidence type="ECO:0008006" key="5">
    <source>
        <dbReference type="Google" id="ProtNLM"/>
    </source>
</evidence>
<feature type="transmembrane region" description="Helical" evidence="2">
    <location>
        <begin position="131"/>
        <end position="150"/>
    </location>
</feature>
<gene>
    <name evidence="3" type="ORF">G3T38_18545</name>
</gene>
<feature type="compositionally biased region" description="Low complexity" evidence="1">
    <location>
        <begin position="90"/>
        <end position="102"/>
    </location>
</feature>
<evidence type="ECO:0000256" key="2">
    <source>
        <dbReference type="SAM" id="Phobius"/>
    </source>
</evidence>
<evidence type="ECO:0000313" key="3">
    <source>
        <dbReference type="EMBL" id="NEN80260.1"/>
    </source>
</evidence>
<evidence type="ECO:0000313" key="4">
    <source>
        <dbReference type="Proteomes" id="UP000468687"/>
    </source>
</evidence>
<dbReference type="AlphaFoldDB" id="A0A6P0HPM2"/>
<proteinExistence type="predicted"/>
<organism evidence="3 4">
    <name type="scientific">Nocardioides zeae</name>
    <dbReference type="NCBI Taxonomy" id="1457234"/>
    <lineage>
        <taxon>Bacteria</taxon>
        <taxon>Bacillati</taxon>
        <taxon>Actinomycetota</taxon>
        <taxon>Actinomycetes</taxon>
        <taxon>Propionibacteriales</taxon>
        <taxon>Nocardioidaceae</taxon>
        <taxon>Nocardioides</taxon>
    </lineage>
</organism>
<name>A0A6P0HPM2_9ACTN</name>
<dbReference type="Pfam" id="PF22564">
    <property type="entry name" value="HAAS"/>
    <property type="match status" value="1"/>
</dbReference>
<keyword evidence="4" id="KW-1185">Reference proteome</keyword>
<protein>
    <recommendedName>
        <fullName evidence="5">DUF1700 domain-containing protein</fullName>
    </recommendedName>
</protein>
<comment type="caution">
    <text evidence="3">The sequence shown here is derived from an EMBL/GenBank/DDBJ whole genome shotgun (WGS) entry which is preliminary data.</text>
</comment>
<dbReference type="EMBL" id="JAAGXA010000017">
    <property type="protein sequence ID" value="NEN80260.1"/>
    <property type="molecule type" value="Genomic_DNA"/>
</dbReference>
<feature type="transmembrane region" description="Helical" evidence="2">
    <location>
        <begin position="157"/>
        <end position="177"/>
    </location>
</feature>
<keyword evidence="2" id="KW-0812">Transmembrane</keyword>
<dbReference type="Proteomes" id="UP000468687">
    <property type="component" value="Unassembled WGS sequence"/>
</dbReference>